<evidence type="ECO:0000313" key="15">
    <source>
        <dbReference type="EMBL" id="ALO16422.1"/>
    </source>
</evidence>
<dbReference type="InterPro" id="IPR015939">
    <property type="entry name" value="Fum_Rdtase/Succ_DH_flav-like_C"/>
</dbReference>
<evidence type="ECO:0000256" key="1">
    <source>
        <dbReference type="ARBA" id="ARBA00001974"/>
    </source>
</evidence>
<comment type="pathway">
    <text evidence="2 12">Cofactor biosynthesis; NAD(+) biosynthesis; iminoaspartate from L-aspartate (oxidase route): step 1/1.</text>
</comment>
<evidence type="ECO:0000256" key="12">
    <source>
        <dbReference type="RuleBase" id="RU362049"/>
    </source>
</evidence>
<gene>
    <name evidence="15" type="primary">nadB</name>
    <name evidence="15" type="ORF">L21SP5_02802</name>
</gene>
<feature type="domain" description="FAD-dependent oxidoreductase 2 FAD-binding" evidence="13">
    <location>
        <begin position="6"/>
        <end position="390"/>
    </location>
</feature>
<keyword evidence="7 12" id="KW-0274">FAD</keyword>
<dbReference type="PATRIC" id="fig|1307839.3.peg.2940"/>
<keyword evidence="6 12" id="KW-0662">Pyridine nucleotide biosynthesis</keyword>
<dbReference type="UniPathway" id="UPA00253">
    <property type="reaction ID" value="UER00326"/>
</dbReference>
<dbReference type="InterPro" id="IPR027477">
    <property type="entry name" value="Succ_DH/fumarate_Rdtase_cat_sf"/>
</dbReference>
<dbReference type="Gene3D" id="3.50.50.60">
    <property type="entry name" value="FAD/NAD(P)-binding domain"/>
    <property type="match status" value="1"/>
</dbReference>
<dbReference type="OrthoDB" id="9806724at2"/>
<comment type="catalytic activity">
    <reaction evidence="9">
        <text>L-aspartate + O2 = iminosuccinate + H2O2</text>
        <dbReference type="Rhea" id="RHEA:25876"/>
        <dbReference type="ChEBI" id="CHEBI:15379"/>
        <dbReference type="ChEBI" id="CHEBI:16240"/>
        <dbReference type="ChEBI" id="CHEBI:29991"/>
        <dbReference type="ChEBI" id="CHEBI:77875"/>
        <dbReference type="EC" id="1.4.3.16"/>
    </reaction>
    <physiologicalReaction direction="left-to-right" evidence="9">
        <dbReference type="Rhea" id="RHEA:25877"/>
    </physiologicalReaction>
</comment>
<evidence type="ECO:0000256" key="2">
    <source>
        <dbReference type="ARBA" id="ARBA00004950"/>
    </source>
</evidence>
<dbReference type="PANTHER" id="PTHR42716:SF2">
    <property type="entry name" value="L-ASPARTATE OXIDASE, CHLOROPLASTIC"/>
    <property type="match status" value="1"/>
</dbReference>
<dbReference type="Proteomes" id="UP000064893">
    <property type="component" value="Chromosome"/>
</dbReference>
<dbReference type="PRINTS" id="PR00411">
    <property type="entry name" value="PNDRDTASEI"/>
</dbReference>
<name>A0A0S2I258_9BACT</name>
<dbReference type="PANTHER" id="PTHR42716">
    <property type="entry name" value="L-ASPARTATE OXIDASE"/>
    <property type="match status" value="1"/>
</dbReference>
<feature type="domain" description="Fumarate reductase/succinate dehydrogenase flavoprotein-like C-terminal" evidence="14">
    <location>
        <begin position="439"/>
        <end position="513"/>
    </location>
</feature>
<evidence type="ECO:0000256" key="8">
    <source>
        <dbReference type="ARBA" id="ARBA00023002"/>
    </source>
</evidence>
<dbReference type="PRINTS" id="PR00368">
    <property type="entry name" value="FADPNR"/>
</dbReference>
<dbReference type="PIRSF" id="PIRSF000171">
    <property type="entry name" value="SDHA_APRA_LASPO"/>
    <property type="match status" value="1"/>
</dbReference>
<protein>
    <recommendedName>
        <fullName evidence="4 10">L-aspartate oxidase</fullName>
        <ecNumber evidence="4 10">1.4.3.16</ecNumber>
    </recommendedName>
</protein>
<dbReference type="SUPFAM" id="SSF56425">
    <property type="entry name" value="Succinate dehydrogenase/fumarate reductase flavoprotein, catalytic domain"/>
    <property type="match status" value="1"/>
</dbReference>
<keyword evidence="5 12" id="KW-0285">Flavoprotein</keyword>
<proteinExistence type="inferred from homology"/>
<dbReference type="InterPro" id="IPR003953">
    <property type="entry name" value="FAD-dep_OxRdtase_2_FAD-bd"/>
</dbReference>
<dbReference type="InterPro" id="IPR037099">
    <property type="entry name" value="Fum_R/Succ_DH_flav-like_C_sf"/>
</dbReference>
<evidence type="ECO:0000256" key="3">
    <source>
        <dbReference type="ARBA" id="ARBA00008562"/>
    </source>
</evidence>
<dbReference type="FunFam" id="3.90.700.10:FF:000002">
    <property type="entry name" value="L-aspartate oxidase"/>
    <property type="match status" value="1"/>
</dbReference>
<evidence type="ECO:0000256" key="6">
    <source>
        <dbReference type="ARBA" id="ARBA00022642"/>
    </source>
</evidence>
<keyword evidence="8 12" id="KW-0560">Oxidoreductase</keyword>
<comment type="subcellular location">
    <subcellularLocation>
        <location evidence="12">Cytoplasm</location>
    </subcellularLocation>
</comment>
<comment type="cofactor">
    <cofactor evidence="1 12">
        <name>FAD</name>
        <dbReference type="ChEBI" id="CHEBI:57692"/>
    </cofactor>
</comment>
<dbReference type="GO" id="GO:0005737">
    <property type="term" value="C:cytoplasm"/>
    <property type="evidence" value="ECO:0007669"/>
    <property type="project" value="UniProtKB-SubCell"/>
</dbReference>
<accession>A0A0S2I258</accession>
<dbReference type="SUPFAM" id="SSF51905">
    <property type="entry name" value="FAD/NAD(P)-binding domain"/>
    <property type="match status" value="1"/>
</dbReference>
<dbReference type="SUPFAM" id="SSF46977">
    <property type="entry name" value="Succinate dehydrogenase/fumarate reductase flavoprotein C-terminal domain"/>
    <property type="match status" value="1"/>
</dbReference>
<dbReference type="InterPro" id="IPR005288">
    <property type="entry name" value="NadB"/>
</dbReference>
<dbReference type="Gene3D" id="1.20.58.100">
    <property type="entry name" value="Fumarate reductase/succinate dehydrogenase flavoprotein-like, C-terminal domain"/>
    <property type="match status" value="1"/>
</dbReference>
<keyword evidence="16" id="KW-1185">Reference proteome</keyword>
<dbReference type="EC" id="1.4.3.16" evidence="4 10"/>
<evidence type="ECO:0000259" key="14">
    <source>
        <dbReference type="Pfam" id="PF02910"/>
    </source>
</evidence>
<sequence>MRVKTDFLVIGSGLAGLTMAIKASKFGEVILLSKGTLDDNNTVYAQGGIAAVTSPDDSFEQHVKDTMIAGAGMSDEDVVRKVVTAAPPYINELVEMGTHFDKLKTGDYELAKEGGHSKNRILHHKDNTGYEIHRALVEEVKQNPAITLYEEYFAIDLITQHHMGQLVKRHHADTECYGAYVLDIKQGNVKTILAKTTMLASGGAGNLYMNTTNPLSATGDGIAMTYRAKGIVDNMEFVQFHPTSLYNPGERPAFLISEAVRGFGGILRTLDGKEFMHKYDERGCLAPRDIVARAIDNEIKTSGDDHVWLDCSHLDSKSLVEHFPNIHKKCLSLNIDITKDPIPVTPAAHYICGGVKVDLNGRTSIKNLYAAGETSNTGLHGANRLASNSLLEGLVYAHWAVDHAAKNIGNIEFKEGIPDWNDEGTSHPEEMVLITQSLKEVQQIMSVYVGIVRSEVRLQRAYDRLWTIYNETESLYKQTTISKPLCELRNIINVAYLVIKHAYSRKKSVGLHYIN</sequence>
<dbReference type="GO" id="GO:0008734">
    <property type="term" value="F:L-aspartate oxidase activity"/>
    <property type="evidence" value="ECO:0007669"/>
    <property type="project" value="UniProtKB-UniRule"/>
</dbReference>
<dbReference type="AlphaFoldDB" id="A0A0S2I258"/>
<dbReference type="Pfam" id="PF02910">
    <property type="entry name" value="Succ_DH_flav_C"/>
    <property type="match status" value="1"/>
</dbReference>
<dbReference type="InterPro" id="IPR036188">
    <property type="entry name" value="FAD/NAD-bd_sf"/>
</dbReference>
<dbReference type="GO" id="GO:0034628">
    <property type="term" value="P:'de novo' NAD+ biosynthetic process from L-aspartate"/>
    <property type="evidence" value="ECO:0007669"/>
    <property type="project" value="TreeGrafter"/>
</dbReference>
<comment type="similarity">
    <text evidence="3 12">Belongs to the FAD-dependent oxidoreductase 2 family. NadB subfamily.</text>
</comment>
<dbReference type="NCBIfam" id="TIGR00551">
    <property type="entry name" value="nadB"/>
    <property type="match status" value="1"/>
</dbReference>
<organism evidence="15 16">
    <name type="scientific">Salinivirga cyanobacteriivorans</name>
    <dbReference type="NCBI Taxonomy" id="1307839"/>
    <lineage>
        <taxon>Bacteria</taxon>
        <taxon>Pseudomonadati</taxon>
        <taxon>Bacteroidota</taxon>
        <taxon>Bacteroidia</taxon>
        <taxon>Bacteroidales</taxon>
        <taxon>Salinivirgaceae</taxon>
        <taxon>Salinivirga</taxon>
    </lineage>
</organism>
<evidence type="ECO:0000259" key="13">
    <source>
        <dbReference type="Pfam" id="PF00890"/>
    </source>
</evidence>
<dbReference type="Pfam" id="PF00890">
    <property type="entry name" value="FAD_binding_2"/>
    <property type="match status" value="1"/>
</dbReference>
<evidence type="ECO:0000313" key="16">
    <source>
        <dbReference type="Proteomes" id="UP000064893"/>
    </source>
</evidence>
<dbReference type="Gene3D" id="3.90.700.10">
    <property type="entry name" value="Succinate dehydrogenase/fumarate reductase flavoprotein, catalytic domain"/>
    <property type="match status" value="1"/>
</dbReference>
<dbReference type="STRING" id="1307839.L21SP5_02802"/>
<evidence type="ECO:0000256" key="5">
    <source>
        <dbReference type="ARBA" id="ARBA00022630"/>
    </source>
</evidence>
<feature type="active site" description="Proton acceptor" evidence="11">
    <location>
        <position position="288"/>
    </location>
</feature>
<dbReference type="EMBL" id="CP013118">
    <property type="protein sequence ID" value="ALO16422.1"/>
    <property type="molecule type" value="Genomic_DNA"/>
</dbReference>
<evidence type="ECO:0000256" key="9">
    <source>
        <dbReference type="ARBA" id="ARBA00048305"/>
    </source>
</evidence>
<evidence type="ECO:0000256" key="11">
    <source>
        <dbReference type="PIRSR" id="PIRSR000171-1"/>
    </source>
</evidence>
<reference evidence="15 16" key="1">
    <citation type="submission" date="2015-11" db="EMBL/GenBank/DDBJ databases">
        <title>Description and complete genome sequence of a novel strain predominating in hypersaline microbial mats and representing a new family of the Bacteriodetes phylum.</title>
        <authorList>
            <person name="Spring S."/>
            <person name="Bunk B."/>
            <person name="Sproer C."/>
            <person name="Klenk H.-P."/>
        </authorList>
    </citation>
    <scope>NUCLEOTIDE SEQUENCE [LARGE SCALE GENOMIC DNA]</scope>
    <source>
        <strain evidence="15 16">L21-Spi-D4</strain>
    </source>
</reference>
<evidence type="ECO:0000256" key="4">
    <source>
        <dbReference type="ARBA" id="ARBA00012173"/>
    </source>
</evidence>
<dbReference type="RefSeq" id="WP_057953796.1">
    <property type="nucleotide sequence ID" value="NZ_CP013118.1"/>
</dbReference>
<evidence type="ECO:0000256" key="7">
    <source>
        <dbReference type="ARBA" id="ARBA00022827"/>
    </source>
</evidence>
<comment type="function">
    <text evidence="12">Catalyzes the oxidation of L-aspartate to iminoaspartate.</text>
</comment>
<dbReference type="KEGG" id="blq:L21SP5_02802"/>
<evidence type="ECO:0000256" key="10">
    <source>
        <dbReference type="NCBIfam" id="TIGR00551"/>
    </source>
</evidence>